<feature type="domain" description="SAM" evidence="7">
    <location>
        <begin position="283"/>
        <end position="341"/>
    </location>
</feature>
<evidence type="ECO:0000256" key="1">
    <source>
        <dbReference type="ARBA" id="ARBA00004123"/>
    </source>
</evidence>
<dbReference type="Gene3D" id="1.10.150.50">
    <property type="entry name" value="Transcription Factor, Ets-1"/>
    <property type="match status" value="1"/>
</dbReference>
<feature type="region of interest" description="Disordered" evidence="6">
    <location>
        <begin position="89"/>
        <end position="118"/>
    </location>
</feature>
<feature type="compositionally biased region" description="Low complexity" evidence="6">
    <location>
        <begin position="48"/>
        <end position="58"/>
    </location>
</feature>
<organism evidence="8 9">
    <name type="scientific">Chlorella vulgaris</name>
    <name type="common">Green alga</name>
    <dbReference type="NCBI Taxonomy" id="3077"/>
    <lineage>
        <taxon>Eukaryota</taxon>
        <taxon>Viridiplantae</taxon>
        <taxon>Chlorophyta</taxon>
        <taxon>core chlorophytes</taxon>
        <taxon>Trebouxiophyceae</taxon>
        <taxon>Chlorellales</taxon>
        <taxon>Chlorellaceae</taxon>
        <taxon>Chlorella clade</taxon>
        <taxon>Chlorella</taxon>
    </lineage>
</organism>
<dbReference type="SUPFAM" id="SSF56281">
    <property type="entry name" value="Metallo-hydrolase/oxidoreductase"/>
    <property type="match status" value="1"/>
</dbReference>
<dbReference type="PANTHER" id="PTHR23240">
    <property type="entry name" value="DNA CROSS-LINK REPAIR PROTEIN PSO2/SNM1-RELATED"/>
    <property type="match status" value="1"/>
</dbReference>
<keyword evidence="4" id="KW-0234">DNA repair</keyword>
<evidence type="ECO:0000313" key="8">
    <source>
        <dbReference type="EMBL" id="KAI3426019.1"/>
    </source>
</evidence>
<dbReference type="Pfam" id="PF07522">
    <property type="entry name" value="DRMBL"/>
    <property type="match status" value="1"/>
</dbReference>
<name>A0A9D4THU2_CHLVU</name>
<dbReference type="EMBL" id="SIDB01000011">
    <property type="protein sequence ID" value="KAI3426019.1"/>
    <property type="molecule type" value="Genomic_DNA"/>
</dbReference>
<dbReference type="SUPFAM" id="SSF47769">
    <property type="entry name" value="SAM/Pointed domain"/>
    <property type="match status" value="1"/>
</dbReference>
<evidence type="ECO:0000256" key="4">
    <source>
        <dbReference type="ARBA" id="ARBA00023204"/>
    </source>
</evidence>
<accession>A0A9D4THU2</accession>
<feature type="region of interest" description="Disordered" evidence="6">
    <location>
        <begin position="194"/>
        <end position="248"/>
    </location>
</feature>
<comment type="similarity">
    <text evidence="2">Belongs to the DNA repair metallo-beta-lactamase (DRMBL) family.</text>
</comment>
<feature type="region of interest" description="Disordered" evidence="6">
    <location>
        <begin position="258"/>
        <end position="277"/>
    </location>
</feature>
<sequence length="842" mass="87699">MVDACADFVVALDNSSADEAGWEQLPAASRLPRKRRNAGSTPERFRGAPALPAAATAGDSGGSGGLPPVQPHCGTSAWSVRSIFMRQTGAAAAPTQSAQGLTARPVSPPPELRRGACVSKGGDGSAGLLTQMAACNAPVAAAFCPHCGCFLADIGGMAQQAQHAESCTALTLAAAPDCGSSLQQAQQQRAVVAPCAGRSSASDGEGSWEDGEQDGNWSEQEEATQACGAATPGGQQALDSDAGSDEEEVVAVEPLHGNADHSAQQDDSHISSSSGDAEEQAALASWLGQHGLAKYTECFVRAGASLSLLPLLADSDLQQLGIAALGARKKLLLAVDELLEAAQAASGAAGGEPRGGLQHAGDERWKGEECREVAGGPAPGGPASGQPQQQPQQHPPQEPQQPGLQQVEGRSGQPPPSVGSGAGGLNGAGSGVGDWQALMCGSGGGSAVVSSNILKYFKPTGGGSNKKATAAAAAAAAAAKGCILSYLKAPDGSALPLPQPPIAAQQDGGRGRGRGKQPQWAHKAVAAAGGGAGGGGRWGPRFDRGTLYCTPPTALLIQQQLRVKASCIKTVPLNSPLLVDGTRVTFLEANHCPGAAMILFEPPGGRPVLHTGDCRLVPEIMQQEAALQAVRGRAELILDTTYCSPEYTFPSQADVLRFAIDAVKAEAFNPKTLFLFGSYTIGKERLFLEAARVLQRKIYVSVAKRKILDCLDLPEQYRSLLTTDDQETNLHAVPLWMVSQKHMAQLLKHYRGRFSTAVGFQPTGWTHQRDAEKTRARGRRRQKGTIITYQVPYSEHSSFGELRQFVDWFRPVSIIPSVNSDGGGPKAKKLVQLLVGRRDQGG</sequence>
<comment type="caution">
    <text evidence="8">The sequence shown here is derived from an EMBL/GenBank/DDBJ whole genome shotgun (WGS) entry which is preliminary data.</text>
</comment>
<dbReference type="GO" id="GO:0003684">
    <property type="term" value="F:damaged DNA binding"/>
    <property type="evidence" value="ECO:0007669"/>
    <property type="project" value="TreeGrafter"/>
</dbReference>
<feature type="region of interest" description="Disordered" evidence="6">
    <location>
        <begin position="23"/>
        <end position="71"/>
    </location>
</feature>
<dbReference type="GO" id="GO:0005634">
    <property type="term" value="C:nucleus"/>
    <property type="evidence" value="ECO:0007669"/>
    <property type="project" value="UniProtKB-SubCell"/>
</dbReference>
<reference evidence="8" key="1">
    <citation type="journal article" date="2019" name="Plant J.">
        <title>Chlorella vulgaris genome assembly and annotation reveals the molecular basis for metabolic acclimation to high light conditions.</title>
        <authorList>
            <person name="Cecchin M."/>
            <person name="Marcolungo L."/>
            <person name="Rossato M."/>
            <person name="Girolomoni L."/>
            <person name="Cosentino E."/>
            <person name="Cuine S."/>
            <person name="Li-Beisson Y."/>
            <person name="Delledonne M."/>
            <person name="Ballottari M."/>
        </authorList>
    </citation>
    <scope>NUCLEOTIDE SEQUENCE</scope>
    <source>
        <strain evidence="8">211/11P</strain>
    </source>
</reference>
<proteinExistence type="inferred from homology"/>
<keyword evidence="9" id="KW-1185">Reference proteome</keyword>
<dbReference type="AlphaFoldDB" id="A0A9D4THU2"/>
<dbReference type="GO" id="GO:0035312">
    <property type="term" value="F:5'-3' DNA exonuclease activity"/>
    <property type="evidence" value="ECO:0007669"/>
    <property type="project" value="TreeGrafter"/>
</dbReference>
<feature type="region of interest" description="Disordered" evidence="6">
    <location>
        <begin position="345"/>
        <end position="427"/>
    </location>
</feature>
<protein>
    <recommendedName>
        <fullName evidence="7">SAM domain-containing protein</fullName>
    </recommendedName>
</protein>
<feature type="compositionally biased region" description="Basic and acidic residues" evidence="6">
    <location>
        <begin position="360"/>
        <end position="372"/>
    </location>
</feature>
<dbReference type="Gene3D" id="3.40.50.12650">
    <property type="match status" value="1"/>
</dbReference>
<reference evidence="8" key="2">
    <citation type="submission" date="2020-11" db="EMBL/GenBank/DDBJ databases">
        <authorList>
            <person name="Cecchin M."/>
            <person name="Marcolungo L."/>
            <person name="Rossato M."/>
            <person name="Girolomoni L."/>
            <person name="Cosentino E."/>
            <person name="Cuine S."/>
            <person name="Li-Beisson Y."/>
            <person name="Delledonne M."/>
            <person name="Ballottari M."/>
        </authorList>
    </citation>
    <scope>NUCLEOTIDE SEQUENCE</scope>
    <source>
        <strain evidence="8">211/11P</strain>
        <tissue evidence="8">Whole cell</tissue>
    </source>
</reference>
<evidence type="ECO:0000313" key="9">
    <source>
        <dbReference type="Proteomes" id="UP001055712"/>
    </source>
</evidence>
<evidence type="ECO:0000259" key="7">
    <source>
        <dbReference type="PROSITE" id="PS50105"/>
    </source>
</evidence>
<keyword evidence="5" id="KW-0539">Nucleus</keyword>
<evidence type="ECO:0000256" key="6">
    <source>
        <dbReference type="SAM" id="MobiDB-lite"/>
    </source>
</evidence>
<dbReference type="OrthoDB" id="262529at2759"/>
<gene>
    <name evidence="8" type="ORF">D9Q98_007987</name>
</gene>
<dbReference type="PROSITE" id="PS50105">
    <property type="entry name" value="SAM_DOMAIN"/>
    <property type="match status" value="1"/>
</dbReference>
<dbReference type="FunFam" id="3.40.50.12650:FF:000001">
    <property type="entry name" value="DNA cross-link repair 1A"/>
    <property type="match status" value="1"/>
</dbReference>
<dbReference type="InterPro" id="IPR013761">
    <property type="entry name" value="SAM/pointed_sf"/>
</dbReference>
<dbReference type="InterPro" id="IPR011084">
    <property type="entry name" value="DRMBL"/>
</dbReference>
<dbReference type="GO" id="GO:0006303">
    <property type="term" value="P:double-strand break repair via nonhomologous end joining"/>
    <property type="evidence" value="ECO:0007669"/>
    <property type="project" value="TreeGrafter"/>
</dbReference>
<dbReference type="Proteomes" id="UP001055712">
    <property type="component" value="Unassembled WGS sequence"/>
</dbReference>
<dbReference type="Gene3D" id="3.60.15.10">
    <property type="entry name" value="Ribonuclease Z/Hydroxyacylglutathione hydrolase-like"/>
    <property type="match status" value="1"/>
</dbReference>
<evidence type="ECO:0000256" key="3">
    <source>
        <dbReference type="ARBA" id="ARBA00022763"/>
    </source>
</evidence>
<comment type="subcellular location">
    <subcellularLocation>
        <location evidence="1">Nucleus</location>
    </subcellularLocation>
</comment>
<evidence type="ECO:0000256" key="5">
    <source>
        <dbReference type="ARBA" id="ARBA00023242"/>
    </source>
</evidence>
<dbReference type="SMART" id="SM00454">
    <property type="entry name" value="SAM"/>
    <property type="match status" value="1"/>
</dbReference>
<dbReference type="GO" id="GO:0036297">
    <property type="term" value="P:interstrand cross-link repair"/>
    <property type="evidence" value="ECO:0007669"/>
    <property type="project" value="TreeGrafter"/>
</dbReference>
<dbReference type="PANTHER" id="PTHR23240:SF6">
    <property type="entry name" value="DNA CROSS-LINK REPAIR 1A PROTEIN"/>
    <property type="match status" value="1"/>
</dbReference>
<keyword evidence="3" id="KW-0227">DNA damage</keyword>
<dbReference type="InterPro" id="IPR036866">
    <property type="entry name" value="RibonucZ/Hydroxyglut_hydro"/>
</dbReference>
<dbReference type="Pfam" id="PF07647">
    <property type="entry name" value="SAM_2"/>
    <property type="match status" value="1"/>
</dbReference>
<evidence type="ECO:0000256" key="2">
    <source>
        <dbReference type="ARBA" id="ARBA00010304"/>
    </source>
</evidence>
<dbReference type="InterPro" id="IPR001660">
    <property type="entry name" value="SAM"/>
</dbReference>